<gene>
    <name evidence="5" type="ORF">VFPPC_18412</name>
</gene>
<dbReference type="Proteomes" id="UP000078397">
    <property type="component" value="Unassembled WGS sequence"/>
</dbReference>
<dbReference type="InterPro" id="IPR002018">
    <property type="entry name" value="CarbesteraseB"/>
</dbReference>
<dbReference type="KEGG" id="pchm:VFPPC_18412"/>
<sequence length="336" mass="36457">MPVFLVIMKIFIYLCLSGLVVGGPIRHGDDVPVVTVTNGSYAGIFSPRYHQDFFLGVPFPAQRFRVAERLSLRWNETRPAATYPPHCYGYGPDNLGYEMSEDCLYLNIVRPSKISSDAQLPVAIWIHGGGLVGCVTALGLSALANWTSTWVAHAQMGKPIIGVSLNYRLVAFGFLGGQEAQAAGVTNIGFRDQRLAIEWIHENIRAFGGSPENITIWGESSGAESVTAQVLHNGLFRGAIGQSGFGGIIPRLPGGYNATALQQEHFDNLVRNVSTCASTVGTPHALECLRNADFRDINATLSQMPALSWPPVLDGEFLADYSANQVSTEDLPEFPF</sequence>
<comment type="similarity">
    <text evidence="1 3">Belongs to the type-B carboxylesterase/lipase family.</text>
</comment>
<keyword evidence="2 3" id="KW-0378">Hydrolase</keyword>
<dbReference type="PROSITE" id="PS00941">
    <property type="entry name" value="CARBOXYLESTERASE_B_2"/>
    <property type="match status" value="1"/>
</dbReference>
<dbReference type="PROSITE" id="PS00122">
    <property type="entry name" value="CARBOXYLESTERASE_B_1"/>
    <property type="match status" value="1"/>
</dbReference>
<evidence type="ECO:0000313" key="6">
    <source>
        <dbReference type="Proteomes" id="UP000078397"/>
    </source>
</evidence>
<dbReference type="InterPro" id="IPR019826">
    <property type="entry name" value="Carboxylesterase_B_AS"/>
</dbReference>
<dbReference type="SUPFAM" id="SSF53474">
    <property type="entry name" value="alpha/beta-Hydrolases"/>
    <property type="match status" value="1"/>
</dbReference>
<organism evidence="5 6">
    <name type="scientific">Pochonia chlamydosporia 170</name>
    <dbReference type="NCBI Taxonomy" id="1380566"/>
    <lineage>
        <taxon>Eukaryota</taxon>
        <taxon>Fungi</taxon>
        <taxon>Dikarya</taxon>
        <taxon>Ascomycota</taxon>
        <taxon>Pezizomycotina</taxon>
        <taxon>Sordariomycetes</taxon>
        <taxon>Hypocreomycetidae</taxon>
        <taxon>Hypocreales</taxon>
        <taxon>Clavicipitaceae</taxon>
        <taxon>Pochonia</taxon>
    </lineage>
</organism>
<comment type="caution">
    <text evidence="5">The sequence shown here is derived from an EMBL/GenBank/DDBJ whole genome shotgun (WGS) entry which is preliminary data.</text>
</comment>
<dbReference type="EC" id="3.1.1.-" evidence="3"/>
<dbReference type="RefSeq" id="XP_022284954.1">
    <property type="nucleotide sequence ID" value="XM_022430028.1"/>
</dbReference>
<dbReference type="Gene3D" id="3.40.50.1820">
    <property type="entry name" value="alpha/beta hydrolase"/>
    <property type="match status" value="1"/>
</dbReference>
<protein>
    <recommendedName>
        <fullName evidence="3">Carboxylic ester hydrolase</fullName>
        <ecNumber evidence="3">3.1.1.-</ecNumber>
    </recommendedName>
</protein>
<dbReference type="STRING" id="1380566.A0A219ANV6"/>
<dbReference type="GO" id="GO:0016787">
    <property type="term" value="F:hydrolase activity"/>
    <property type="evidence" value="ECO:0007669"/>
    <property type="project" value="UniProtKB-KW"/>
</dbReference>
<name>A0A219ANV6_METCM</name>
<dbReference type="GeneID" id="28858876"/>
<evidence type="ECO:0000256" key="1">
    <source>
        <dbReference type="ARBA" id="ARBA00005964"/>
    </source>
</evidence>
<keyword evidence="3" id="KW-0732">Signal</keyword>
<feature type="signal peptide" evidence="3">
    <location>
        <begin position="1"/>
        <end position="22"/>
    </location>
</feature>
<dbReference type="EMBL" id="LSBJ02000015">
    <property type="protein sequence ID" value="OWT42433.1"/>
    <property type="molecule type" value="Genomic_DNA"/>
</dbReference>
<evidence type="ECO:0000256" key="3">
    <source>
        <dbReference type="RuleBase" id="RU361235"/>
    </source>
</evidence>
<evidence type="ECO:0000313" key="5">
    <source>
        <dbReference type="EMBL" id="OWT42433.1"/>
    </source>
</evidence>
<dbReference type="Pfam" id="PF00135">
    <property type="entry name" value="COesterase"/>
    <property type="match status" value="1"/>
</dbReference>
<evidence type="ECO:0000256" key="2">
    <source>
        <dbReference type="ARBA" id="ARBA00022801"/>
    </source>
</evidence>
<dbReference type="InterPro" id="IPR029058">
    <property type="entry name" value="AB_hydrolase_fold"/>
</dbReference>
<reference evidence="5 6" key="1">
    <citation type="journal article" date="2016" name="PLoS Pathog.">
        <title>Biosynthesis of antibiotic leucinostatins in bio-control fungus Purpureocillium lilacinum and their inhibition on phytophthora revealed by genome mining.</title>
        <authorList>
            <person name="Wang G."/>
            <person name="Liu Z."/>
            <person name="Lin R."/>
            <person name="Li E."/>
            <person name="Mao Z."/>
            <person name="Ling J."/>
            <person name="Yang Y."/>
            <person name="Yin W.B."/>
            <person name="Xie B."/>
        </authorList>
    </citation>
    <scope>NUCLEOTIDE SEQUENCE [LARGE SCALE GENOMIC DNA]</scope>
    <source>
        <strain evidence="5">170</strain>
    </source>
</reference>
<proteinExistence type="inferred from homology"/>
<dbReference type="OrthoDB" id="408631at2759"/>
<evidence type="ECO:0000259" key="4">
    <source>
        <dbReference type="Pfam" id="PF00135"/>
    </source>
</evidence>
<dbReference type="InterPro" id="IPR050309">
    <property type="entry name" value="Type-B_Carboxylest/Lipase"/>
</dbReference>
<accession>A0A219ANV6</accession>
<dbReference type="InterPro" id="IPR019819">
    <property type="entry name" value="Carboxylesterase_B_CS"/>
</dbReference>
<keyword evidence="6" id="KW-1185">Reference proteome</keyword>
<feature type="chain" id="PRO_5011814442" description="Carboxylic ester hydrolase" evidence="3">
    <location>
        <begin position="23"/>
        <end position="336"/>
    </location>
</feature>
<dbReference type="AlphaFoldDB" id="A0A219ANV6"/>
<feature type="domain" description="Carboxylesterase type B" evidence="4">
    <location>
        <begin position="32"/>
        <end position="328"/>
    </location>
</feature>
<dbReference type="PANTHER" id="PTHR11559">
    <property type="entry name" value="CARBOXYLESTERASE"/>
    <property type="match status" value="1"/>
</dbReference>